<keyword evidence="1" id="KW-0344">Guanine-nucleotide releasing factor</keyword>
<feature type="repeat" description="RCC1" evidence="3">
    <location>
        <begin position="275"/>
        <end position="336"/>
    </location>
</feature>
<dbReference type="SUPFAM" id="SSF50985">
    <property type="entry name" value="RCC1/BLIP-II"/>
    <property type="match status" value="1"/>
</dbReference>
<feature type="domain" description="RCC1-like" evidence="4">
    <location>
        <begin position="52"/>
        <end position="356"/>
    </location>
</feature>
<organism evidence="5 6">
    <name type="scientific">Armillaria tabescens</name>
    <name type="common">Ringless honey mushroom</name>
    <name type="synonym">Agaricus tabescens</name>
    <dbReference type="NCBI Taxonomy" id="1929756"/>
    <lineage>
        <taxon>Eukaryota</taxon>
        <taxon>Fungi</taxon>
        <taxon>Dikarya</taxon>
        <taxon>Basidiomycota</taxon>
        <taxon>Agaricomycotina</taxon>
        <taxon>Agaricomycetes</taxon>
        <taxon>Agaricomycetidae</taxon>
        <taxon>Agaricales</taxon>
        <taxon>Marasmiineae</taxon>
        <taxon>Physalacriaceae</taxon>
        <taxon>Desarmillaria</taxon>
    </lineage>
</organism>
<dbReference type="PANTHER" id="PTHR45982">
    <property type="entry name" value="REGULATOR OF CHROMOSOME CONDENSATION"/>
    <property type="match status" value="1"/>
</dbReference>
<evidence type="ECO:0000313" key="6">
    <source>
        <dbReference type="Proteomes" id="UP001175211"/>
    </source>
</evidence>
<name>A0AA39NC78_ARMTA</name>
<dbReference type="GO" id="GO:0005737">
    <property type="term" value="C:cytoplasm"/>
    <property type="evidence" value="ECO:0007669"/>
    <property type="project" value="TreeGrafter"/>
</dbReference>
<feature type="repeat" description="RCC1" evidence="3">
    <location>
        <begin position="50"/>
        <end position="105"/>
    </location>
</feature>
<dbReference type="GO" id="GO:0005085">
    <property type="term" value="F:guanyl-nucleotide exchange factor activity"/>
    <property type="evidence" value="ECO:0007669"/>
    <property type="project" value="TreeGrafter"/>
</dbReference>
<feature type="repeat" description="RCC1" evidence="3">
    <location>
        <begin position="106"/>
        <end position="165"/>
    </location>
</feature>
<comment type="caution">
    <text evidence="5">The sequence shown here is derived from an EMBL/GenBank/DDBJ whole genome shotgun (WGS) entry which is preliminary data.</text>
</comment>
<evidence type="ECO:0000256" key="2">
    <source>
        <dbReference type="ARBA" id="ARBA00022737"/>
    </source>
</evidence>
<reference evidence="5" key="1">
    <citation type="submission" date="2023-06" db="EMBL/GenBank/DDBJ databases">
        <authorList>
            <consortium name="Lawrence Berkeley National Laboratory"/>
            <person name="Ahrendt S."/>
            <person name="Sahu N."/>
            <person name="Indic B."/>
            <person name="Wong-Bajracharya J."/>
            <person name="Merenyi Z."/>
            <person name="Ke H.-M."/>
            <person name="Monk M."/>
            <person name="Kocsube S."/>
            <person name="Drula E."/>
            <person name="Lipzen A."/>
            <person name="Balint B."/>
            <person name="Henrissat B."/>
            <person name="Andreopoulos B."/>
            <person name="Martin F.M."/>
            <person name="Harder C.B."/>
            <person name="Rigling D."/>
            <person name="Ford K.L."/>
            <person name="Foster G.D."/>
            <person name="Pangilinan J."/>
            <person name="Papanicolaou A."/>
            <person name="Barry K."/>
            <person name="LaButti K."/>
            <person name="Viragh M."/>
            <person name="Koriabine M."/>
            <person name="Yan M."/>
            <person name="Riley R."/>
            <person name="Champramary S."/>
            <person name="Plett K.L."/>
            <person name="Tsai I.J."/>
            <person name="Slot J."/>
            <person name="Sipos G."/>
            <person name="Plett J."/>
            <person name="Nagy L.G."/>
            <person name="Grigoriev I.V."/>
        </authorList>
    </citation>
    <scope>NUCLEOTIDE SEQUENCE</scope>
    <source>
        <strain evidence="5">CCBAS 213</strain>
    </source>
</reference>
<dbReference type="RefSeq" id="XP_060334390.1">
    <property type="nucleotide sequence ID" value="XM_060479929.1"/>
</dbReference>
<dbReference type="PANTHER" id="PTHR45982:SF1">
    <property type="entry name" value="REGULATOR OF CHROMOSOME CONDENSATION"/>
    <property type="match status" value="1"/>
</dbReference>
<gene>
    <name evidence="5" type="ORF">EV420DRAFT_1731756</name>
</gene>
<dbReference type="InterPro" id="IPR051553">
    <property type="entry name" value="Ran_GTPase-activating"/>
</dbReference>
<dbReference type="PROSITE" id="PS00625">
    <property type="entry name" value="RCC1_1"/>
    <property type="match status" value="1"/>
</dbReference>
<dbReference type="PRINTS" id="PR00633">
    <property type="entry name" value="RCCNDNSATION"/>
</dbReference>
<feature type="repeat" description="RCC1" evidence="3">
    <location>
        <begin position="166"/>
        <end position="223"/>
    </location>
</feature>
<dbReference type="GeneID" id="85363477"/>
<dbReference type="AlphaFoldDB" id="A0AA39NC78"/>
<keyword evidence="6" id="KW-1185">Reference proteome</keyword>
<sequence>MAPRKRAKPIVRTERTTKSTRAAKYVSVVPETNGKKRKLAHEPESLQPKETLFVHGGGESGQLGLGPDVLDEISRPRLHQKFQKLGVGIQCLAVGGMHSLVVDSKGQVWSWGANDEFALGRETENVAGIDADELESTPAIVSGLDGFTAVSASAGDCISVVISKEGQLRAWGTFRTEDGLLSFDGDPSHPAKTVWPQSYPSLTKEKICQVKCGASHVLALTTEGYVFTWGFGGRGELARKEQHHTSSLKPERLSLRNIVTIGAGSHQSFAVDSNGLVYGWGLNHMYQLGLSAGRIGPDTSVFVPTLVDSLHPSLHGGARVIAIECGEFHTIFLFDNGEVYGCGRCDEYAIGLAKDHPAMIAVQEKYEEELPFAPGGAIKEVWVSYR</sequence>
<dbReference type="Proteomes" id="UP001175211">
    <property type="component" value="Unassembled WGS sequence"/>
</dbReference>
<evidence type="ECO:0000313" key="5">
    <source>
        <dbReference type="EMBL" id="KAK0462924.1"/>
    </source>
</evidence>
<dbReference type="PROSITE" id="PS50012">
    <property type="entry name" value="RCC1_3"/>
    <property type="match status" value="5"/>
</dbReference>
<evidence type="ECO:0000256" key="3">
    <source>
        <dbReference type="PROSITE-ProRule" id="PRU00235"/>
    </source>
</evidence>
<evidence type="ECO:0000259" key="4">
    <source>
        <dbReference type="Pfam" id="PF25390"/>
    </source>
</evidence>
<dbReference type="InterPro" id="IPR009091">
    <property type="entry name" value="RCC1/BLIP-II"/>
</dbReference>
<accession>A0AA39NC78</accession>
<dbReference type="Pfam" id="PF25390">
    <property type="entry name" value="WD40_RLD"/>
    <property type="match status" value="1"/>
</dbReference>
<protein>
    <submittedName>
        <fullName evidence="5">Regulator of chromosome condensation 1/beta-lactamase-inhibitor protein II</fullName>
    </submittedName>
</protein>
<feature type="repeat" description="RCC1" evidence="3">
    <location>
        <begin position="224"/>
        <end position="274"/>
    </location>
</feature>
<keyword evidence="2" id="KW-0677">Repeat</keyword>
<dbReference type="Gene3D" id="2.130.10.30">
    <property type="entry name" value="Regulator of chromosome condensation 1/beta-lactamase-inhibitor protein II"/>
    <property type="match status" value="1"/>
</dbReference>
<evidence type="ECO:0000256" key="1">
    <source>
        <dbReference type="ARBA" id="ARBA00022658"/>
    </source>
</evidence>
<dbReference type="EMBL" id="JAUEPS010000008">
    <property type="protein sequence ID" value="KAK0462924.1"/>
    <property type="molecule type" value="Genomic_DNA"/>
</dbReference>
<dbReference type="InterPro" id="IPR000408">
    <property type="entry name" value="Reg_chr_condens"/>
</dbReference>
<proteinExistence type="predicted"/>
<dbReference type="InterPro" id="IPR058923">
    <property type="entry name" value="RCC1-like_dom"/>
</dbReference>